<evidence type="ECO:0000313" key="2">
    <source>
        <dbReference type="EMBL" id="RJX44101.1"/>
    </source>
</evidence>
<feature type="region of interest" description="Disordered" evidence="1">
    <location>
        <begin position="31"/>
        <end position="67"/>
    </location>
</feature>
<reference evidence="2 3" key="1">
    <citation type="submission" date="2018-06" db="EMBL/GenBank/DDBJ databases">
        <title>Halonotius sp. F13-13 a new haloarchaeeon isolated from a solar saltern from Isla Cristina, Huelva, Spain.</title>
        <authorList>
            <person name="Duran-Viseras A."/>
            <person name="Sanchez-Porro C."/>
            <person name="Ventosa A."/>
        </authorList>
    </citation>
    <scope>NUCLEOTIDE SEQUENCE [LARGE SCALE GENOMIC DNA]</scope>
    <source>
        <strain evidence="2 3">F13-13</strain>
    </source>
</reference>
<dbReference type="Proteomes" id="UP000276588">
    <property type="component" value="Unassembled WGS sequence"/>
</dbReference>
<dbReference type="AlphaFoldDB" id="A0A3A6PQQ3"/>
<organism evidence="2 3">
    <name type="scientific">Halonotius aquaticus</name>
    <dbReference type="NCBI Taxonomy" id="2216978"/>
    <lineage>
        <taxon>Archaea</taxon>
        <taxon>Methanobacteriati</taxon>
        <taxon>Methanobacteriota</taxon>
        <taxon>Stenosarchaea group</taxon>
        <taxon>Halobacteria</taxon>
        <taxon>Halobacteriales</taxon>
        <taxon>Haloferacaceae</taxon>
        <taxon>Halonotius</taxon>
    </lineage>
</organism>
<dbReference type="InterPro" id="IPR046604">
    <property type="entry name" value="DUF6663"/>
</dbReference>
<proteinExistence type="predicted"/>
<keyword evidence="3" id="KW-1185">Reference proteome</keyword>
<evidence type="ECO:0000256" key="1">
    <source>
        <dbReference type="SAM" id="MobiDB-lite"/>
    </source>
</evidence>
<sequence length="243" mass="26222">MEPTTTGRFRVLDRRPDGTILLVDLAEATAAATGENPDADLRPIAVTPPAVDDDPETDAPDLGAETADTIRSLEPGYVVEAELAWDDSDAAFLDCTITNRTRIQYADGVTGLFEKAQETWHDAQVAGEAMNSAVTYSTGKEPNGVVYVFAKQDPPRDLFEEFRTGATPIEPLIQRVNATHDSDDAADTDDVASTADSDADDPAERAVFVLNPADEPFVVVYIVFRKDGMLAQTVRDTYGLPAV</sequence>
<protein>
    <submittedName>
        <fullName evidence="2">Uncharacterized protein</fullName>
    </submittedName>
</protein>
<dbReference type="EMBL" id="QKNY01000005">
    <property type="protein sequence ID" value="RJX44101.1"/>
    <property type="molecule type" value="Genomic_DNA"/>
</dbReference>
<evidence type="ECO:0000313" key="3">
    <source>
        <dbReference type="Proteomes" id="UP000276588"/>
    </source>
</evidence>
<comment type="caution">
    <text evidence="2">The sequence shown here is derived from an EMBL/GenBank/DDBJ whole genome shotgun (WGS) entry which is preliminary data.</text>
</comment>
<accession>A0A3A6PQQ3</accession>
<dbReference type="OrthoDB" id="212231at2157"/>
<gene>
    <name evidence="2" type="ORF">DM826_03225</name>
</gene>
<dbReference type="RefSeq" id="WP_120101419.1">
    <property type="nucleotide sequence ID" value="NZ_QKNY01000005.1"/>
</dbReference>
<name>A0A3A6PQQ3_9EURY</name>
<dbReference type="Pfam" id="PF20368">
    <property type="entry name" value="DUF6663"/>
    <property type="match status" value="1"/>
</dbReference>